<dbReference type="RefSeq" id="WP_097146513.1">
    <property type="nucleotide sequence ID" value="NZ_OBEA01000005.1"/>
</dbReference>
<comment type="catalytic activity">
    <reaction evidence="4">
        <text>biotin + L-lysyl-[protein] + ATP = N(6)-biotinyl-L-lysyl-[protein] + AMP + diphosphate + H(+)</text>
        <dbReference type="Rhea" id="RHEA:11756"/>
        <dbReference type="Rhea" id="RHEA-COMP:9752"/>
        <dbReference type="Rhea" id="RHEA-COMP:10505"/>
        <dbReference type="ChEBI" id="CHEBI:15378"/>
        <dbReference type="ChEBI" id="CHEBI:29969"/>
        <dbReference type="ChEBI" id="CHEBI:30616"/>
        <dbReference type="ChEBI" id="CHEBI:33019"/>
        <dbReference type="ChEBI" id="CHEBI:57586"/>
        <dbReference type="ChEBI" id="CHEBI:83144"/>
        <dbReference type="ChEBI" id="CHEBI:456215"/>
        <dbReference type="EC" id="6.3.4.15"/>
    </reaction>
</comment>
<evidence type="ECO:0000259" key="5">
    <source>
        <dbReference type="PROSITE" id="PS51733"/>
    </source>
</evidence>
<evidence type="ECO:0000256" key="3">
    <source>
        <dbReference type="ARBA" id="ARBA00024227"/>
    </source>
</evidence>
<sequence>MSLHDNWPPGTDRVVLPETDSTLDEARRRFGDLASPLWVLALNQTAARGRRGRPWVHPAGNFAATYVAPMHADPRLLALRSFTVSLALHDALVGLTGRAEPFSLKWPNDLLLNGGKLAGILLETMSRGGRAAGLSIGIGVNLAQAPGAEAVEARALRPVSLLDELGARITPEELLDALAPAFAHWEGVLVREGFVAVRDAWMARAARVGQPVTARFGTHELTGIFETVDAEGQLVLSADGTRHAIAAADIHFGA</sequence>
<dbReference type="GO" id="GO:0005737">
    <property type="term" value="C:cytoplasm"/>
    <property type="evidence" value="ECO:0007669"/>
    <property type="project" value="TreeGrafter"/>
</dbReference>
<dbReference type="Gene3D" id="2.30.30.100">
    <property type="match status" value="1"/>
</dbReference>
<evidence type="ECO:0000313" key="6">
    <source>
        <dbReference type="EMBL" id="PJE29796.1"/>
    </source>
</evidence>
<evidence type="ECO:0000256" key="2">
    <source>
        <dbReference type="ARBA" id="ARBA00023267"/>
    </source>
</evidence>
<organism evidence="7 8">
    <name type="scientific">Pseudooceanicola antarcticus</name>
    <dbReference type="NCBI Taxonomy" id="1247613"/>
    <lineage>
        <taxon>Bacteria</taxon>
        <taxon>Pseudomonadati</taxon>
        <taxon>Pseudomonadota</taxon>
        <taxon>Alphaproteobacteria</taxon>
        <taxon>Rhodobacterales</taxon>
        <taxon>Paracoccaceae</taxon>
        <taxon>Pseudooceanicola</taxon>
    </lineage>
</organism>
<evidence type="ECO:0000313" key="9">
    <source>
        <dbReference type="Proteomes" id="UP000231702"/>
    </source>
</evidence>
<dbReference type="InterPro" id="IPR045864">
    <property type="entry name" value="aa-tRNA-synth_II/BPL/LPL"/>
</dbReference>
<dbReference type="Proteomes" id="UP000231702">
    <property type="component" value="Unassembled WGS sequence"/>
</dbReference>
<dbReference type="EC" id="6.3.4.15" evidence="3"/>
<accession>A0A285J397</accession>
<dbReference type="PANTHER" id="PTHR12835:SF5">
    <property type="entry name" value="BIOTIN--PROTEIN LIGASE"/>
    <property type="match status" value="1"/>
</dbReference>
<evidence type="ECO:0000313" key="7">
    <source>
        <dbReference type="EMBL" id="SNY54337.1"/>
    </source>
</evidence>
<dbReference type="InterPro" id="IPR004143">
    <property type="entry name" value="BPL_LPL_catalytic"/>
</dbReference>
<reference evidence="6 9" key="2">
    <citation type="journal article" date="2018" name="Int. J. Syst. Evol. Microbiol.">
        <title>Pseudooceanicola lipolyticus sp. nov., a marine alphaproteobacterium, reclassification of Oceanicola flagellatus as Pseudooceanicola flagellatus comb. nov. and emended description of the genus Pseudooceanicola.</title>
        <authorList>
            <person name="Huang M.-M."/>
            <person name="Guo L.-L."/>
            <person name="Wu Y.-H."/>
            <person name="Lai Q.-L."/>
            <person name="Shao Z.-Z."/>
            <person name="Wang C.-S."/>
            <person name="Wu M."/>
            <person name="Xu X.-W."/>
        </authorList>
    </citation>
    <scope>NUCLEOTIDE SEQUENCE [LARGE SCALE GENOMIC DNA]</scope>
    <source>
        <strain evidence="6 9">Ar-45</strain>
    </source>
</reference>
<dbReference type="OrthoDB" id="9807064at2"/>
<reference evidence="7 8" key="1">
    <citation type="submission" date="2017-09" db="EMBL/GenBank/DDBJ databases">
        <authorList>
            <person name="Ehlers B."/>
            <person name="Leendertz F.H."/>
        </authorList>
    </citation>
    <scope>NUCLEOTIDE SEQUENCE [LARGE SCALE GENOMIC DNA]</scope>
    <source>
        <strain evidence="7 8">CGMCC 1.12662</strain>
    </source>
</reference>
<evidence type="ECO:0000313" key="8">
    <source>
        <dbReference type="Proteomes" id="UP000231655"/>
    </source>
</evidence>
<dbReference type="NCBIfam" id="TIGR00121">
    <property type="entry name" value="birA_ligase"/>
    <property type="match status" value="1"/>
</dbReference>
<dbReference type="Pfam" id="PF02237">
    <property type="entry name" value="BPL_C"/>
    <property type="match status" value="1"/>
</dbReference>
<dbReference type="AlphaFoldDB" id="A0A285J397"/>
<feature type="domain" description="BPL/LPL catalytic" evidence="5">
    <location>
        <begin position="6"/>
        <end position="190"/>
    </location>
</feature>
<dbReference type="InterPro" id="IPR003142">
    <property type="entry name" value="BPL_C"/>
</dbReference>
<proteinExistence type="predicted"/>
<dbReference type="PROSITE" id="PS51733">
    <property type="entry name" value="BPL_LPL_CATALYTIC"/>
    <property type="match status" value="1"/>
</dbReference>
<gene>
    <name evidence="6" type="ORF">CVM39_07790</name>
    <name evidence="7" type="ORF">SAMN06297129_2802</name>
</gene>
<dbReference type="CDD" id="cd16442">
    <property type="entry name" value="BPL"/>
    <property type="match status" value="1"/>
</dbReference>
<dbReference type="GO" id="GO:0004077">
    <property type="term" value="F:biotin--[biotin carboxyl-carrier protein] ligase activity"/>
    <property type="evidence" value="ECO:0007669"/>
    <property type="project" value="UniProtKB-EC"/>
</dbReference>
<keyword evidence="9" id="KW-1185">Reference proteome</keyword>
<dbReference type="EMBL" id="PGTD01000015">
    <property type="protein sequence ID" value="PJE29796.1"/>
    <property type="molecule type" value="Genomic_DNA"/>
</dbReference>
<name>A0A285J397_9RHOB</name>
<evidence type="ECO:0000256" key="1">
    <source>
        <dbReference type="ARBA" id="ARBA00022598"/>
    </source>
</evidence>
<keyword evidence="1 7" id="KW-0436">Ligase</keyword>
<dbReference type="Proteomes" id="UP000231655">
    <property type="component" value="Unassembled WGS sequence"/>
</dbReference>
<keyword evidence="2" id="KW-0092">Biotin</keyword>
<dbReference type="PANTHER" id="PTHR12835">
    <property type="entry name" value="BIOTIN PROTEIN LIGASE"/>
    <property type="match status" value="1"/>
</dbReference>
<protein>
    <recommendedName>
        <fullName evidence="3">biotin--[biotin carboxyl-carrier protein] ligase</fullName>
        <ecNumber evidence="3">6.3.4.15</ecNumber>
    </recommendedName>
</protein>
<evidence type="ECO:0000256" key="4">
    <source>
        <dbReference type="ARBA" id="ARBA00047846"/>
    </source>
</evidence>
<dbReference type="InterPro" id="IPR004408">
    <property type="entry name" value="Biotin_CoA_COase_ligase"/>
</dbReference>
<dbReference type="EMBL" id="OBEA01000005">
    <property type="protein sequence ID" value="SNY54337.1"/>
    <property type="molecule type" value="Genomic_DNA"/>
</dbReference>
<dbReference type="Pfam" id="PF03099">
    <property type="entry name" value="BPL_LplA_LipB"/>
    <property type="match status" value="1"/>
</dbReference>
<dbReference type="SUPFAM" id="SSF55681">
    <property type="entry name" value="Class II aaRS and biotin synthetases"/>
    <property type="match status" value="1"/>
</dbReference>
<dbReference type="Gene3D" id="3.30.930.10">
    <property type="entry name" value="Bira Bifunctional Protein, Domain 2"/>
    <property type="match status" value="1"/>
</dbReference>